<comment type="caution">
    <text evidence="2">The sequence shown here is derived from an EMBL/GenBank/DDBJ whole genome shotgun (WGS) entry which is preliminary data.</text>
</comment>
<dbReference type="AlphaFoldDB" id="A0A286USR6"/>
<sequence>MNIAIVAFSKPIVSTNSLEKRNADATHAHVVLTQLKSTTDSILPEIKNLITNGTVTETSVEPLLKGLIQAFHTAQTSVASLPRNQTDIEKRQDDIGTLIAEIIEEIATVLGDLLDATGEGAILGPLIAALDAAIASLLVSLGGLLTSLVATVASLLATISTLLSTVGLGLIIGVLGLGGLLSL</sequence>
<feature type="transmembrane region" description="Helical" evidence="1">
    <location>
        <begin position="162"/>
        <end position="181"/>
    </location>
</feature>
<dbReference type="EMBL" id="NBII01000002">
    <property type="protein sequence ID" value="PAV22594.1"/>
    <property type="molecule type" value="Genomic_DNA"/>
</dbReference>
<organism evidence="2 3">
    <name type="scientific">Pyrrhoderma noxium</name>
    <dbReference type="NCBI Taxonomy" id="2282107"/>
    <lineage>
        <taxon>Eukaryota</taxon>
        <taxon>Fungi</taxon>
        <taxon>Dikarya</taxon>
        <taxon>Basidiomycota</taxon>
        <taxon>Agaricomycotina</taxon>
        <taxon>Agaricomycetes</taxon>
        <taxon>Hymenochaetales</taxon>
        <taxon>Hymenochaetaceae</taxon>
        <taxon>Pyrrhoderma</taxon>
    </lineage>
</organism>
<gene>
    <name evidence="2" type="ORF">PNOK_0255100</name>
</gene>
<proteinExistence type="predicted"/>
<evidence type="ECO:0000313" key="3">
    <source>
        <dbReference type="Proteomes" id="UP000217199"/>
    </source>
</evidence>
<dbReference type="InParanoid" id="A0A286USR6"/>
<dbReference type="OrthoDB" id="2575973at2759"/>
<feature type="transmembrane region" description="Helical" evidence="1">
    <location>
        <begin position="132"/>
        <end position="156"/>
    </location>
</feature>
<protein>
    <submittedName>
        <fullName evidence="2">Sc15</fullName>
    </submittedName>
</protein>
<keyword evidence="1" id="KW-1133">Transmembrane helix</keyword>
<accession>A0A286USR6</accession>
<evidence type="ECO:0000256" key="1">
    <source>
        <dbReference type="SAM" id="Phobius"/>
    </source>
</evidence>
<reference evidence="2 3" key="1">
    <citation type="journal article" date="2017" name="Mol. Ecol.">
        <title>Comparative and population genomic landscape of Phellinus noxius: A hypervariable fungus causing root rot in trees.</title>
        <authorList>
            <person name="Chung C.L."/>
            <person name="Lee T.J."/>
            <person name="Akiba M."/>
            <person name="Lee H.H."/>
            <person name="Kuo T.H."/>
            <person name="Liu D."/>
            <person name="Ke H.M."/>
            <person name="Yokoi T."/>
            <person name="Roa M.B."/>
            <person name="Lu M.J."/>
            <person name="Chang Y.Y."/>
            <person name="Ann P.J."/>
            <person name="Tsai J.N."/>
            <person name="Chen C.Y."/>
            <person name="Tzean S.S."/>
            <person name="Ota Y."/>
            <person name="Hattori T."/>
            <person name="Sahashi N."/>
            <person name="Liou R.F."/>
            <person name="Kikuchi T."/>
            <person name="Tsai I.J."/>
        </authorList>
    </citation>
    <scope>NUCLEOTIDE SEQUENCE [LARGE SCALE GENOMIC DNA]</scope>
    <source>
        <strain evidence="2 3">FFPRI411160</strain>
    </source>
</reference>
<keyword evidence="1" id="KW-0812">Transmembrane</keyword>
<name>A0A286USR6_9AGAM</name>
<dbReference type="Proteomes" id="UP000217199">
    <property type="component" value="Unassembled WGS sequence"/>
</dbReference>
<keyword evidence="3" id="KW-1185">Reference proteome</keyword>
<keyword evidence="1" id="KW-0472">Membrane</keyword>
<evidence type="ECO:0000313" key="2">
    <source>
        <dbReference type="EMBL" id="PAV22594.1"/>
    </source>
</evidence>